<evidence type="ECO:0000313" key="1">
    <source>
        <dbReference type="EMBL" id="RDY29851.1"/>
    </source>
</evidence>
<organism evidence="1 2">
    <name type="scientific">Lachnotalea glycerini</name>
    <dbReference type="NCBI Taxonomy" id="1763509"/>
    <lineage>
        <taxon>Bacteria</taxon>
        <taxon>Bacillati</taxon>
        <taxon>Bacillota</taxon>
        <taxon>Clostridia</taxon>
        <taxon>Lachnospirales</taxon>
        <taxon>Lachnospiraceae</taxon>
        <taxon>Lachnotalea</taxon>
    </lineage>
</organism>
<protein>
    <recommendedName>
        <fullName evidence="3">Methyl-accepting chemotaxis protein</fullName>
    </recommendedName>
</protein>
<reference evidence="1 2" key="1">
    <citation type="journal article" date="2017" name="Genome Announc.">
        <title>Draft Genome Sequence of a Sporulating and Motile Strain of Lachnotalea glycerini Isolated from Water in Quebec City, Canada.</title>
        <authorList>
            <person name="Maheux A.F."/>
            <person name="Boudreau D.K."/>
            <person name="Berube E."/>
            <person name="Boissinot M."/>
            <person name="Raymond F."/>
            <person name="Brodeur S."/>
            <person name="Corbeil J."/>
            <person name="Isabel S."/>
            <person name="Omar R.F."/>
            <person name="Bergeron M.G."/>
        </authorList>
    </citation>
    <scope>NUCLEOTIDE SEQUENCE [LARGE SCALE GENOMIC DNA]</scope>
    <source>
        <strain evidence="1 2">CCRI-19302</strain>
    </source>
</reference>
<dbReference type="AlphaFoldDB" id="A0A371JAQ4"/>
<proteinExistence type="predicted"/>
<dbReference type="EMBL" id="NOKA02000061">
    <property type="protein sequence ID" value="RDY29851.1"/>
    <property type="molecule type" value="Genomic_DNA"/>
</dbReference>
<accession>A0A371JAQ4</accession>
<dbReference type="RefSeq" id="WP_181899337.1">
    <property type="nucleotide sequence ID" value="NZ_NOKA02000061.1"/>
</dbReference>
<comment type="caution">
    <text evidence="1">The sequence shown here is derived from an EMBL/GenBank/DDBJ whole genome shotgun (WGS) entry which is preliminary data.</text>
</comment>
<evidence type="ECO:0008006" key="3">
    <source>
        <dbReference type="Google" id="ProtNLM"/>
    </source>
</evidence>
<name>A0A371JAQ4_9FIRM</name>
<evidence type="ECO:0000313" key="2">
    <source>
        <dbReference type="Proteomes" id="UP000216411"/>
    </source>
</evidence>
<feature type="non-terminal residue" evidence="1">
    <location>
        <position position="1"/>
    </location>
</feature>
<gene>
    <name evidence="1" type="ORF">CG710_017830</name>
</gene>
<dbReference type="Proteomes" id="UP000216411">
    <property type="component" value="Unassembled WGS sequence"/>
</dbReference>
<sequence>GELKQTIKAMNDALDGIAVTVDESTQGVTNVANNANGLVQAMSLIVDQLDNNRKISDKLKGETQRFSKI</sequence>
<keyword evidence="2" id="KW-1185">Reference proteome</keyword>